<dbReference type="SUPFAM" id="SSF55811">
    <property type="entry name" value="Nudix"/>
    <property type="match status" value="1"/>
</dbReference>
<name>A0A6N1V8H7_9HYPH</name>
<dbReference type="Proteomes" id="UP000509367">
    <property type="component" value="Chromosome"/>
</dbReference>
<keyword evidence="1" id="KW-0378">Hydrolase</keyword>
<protein>
    <submittedName>
        <fullName evidence="1">NUDIX hydrolase</fullName>
    </submittedName>
</protein>
<keyword evidence="2" id="KW-1185">Reference proteome</keyword>
<dbReference type="EMBL" id="CP054836">
    <property type="protein sequence ID" value="QKV17281.1"/>
    <property type="molecule type" value="Genomic_DNA"/>
</dbReference>
<sequence length="236" mass="25973">MTDIRIHRLESVRLVAGEGAPAFAVENRNDIERYWQAAVSANPRLWNGPFFMFEDVRIEGGVLTGTGRPTDFATFLYWRDNGRPDCVVHITGTSLPVLADGALLAVRMAAHTANAGQVYFPAGSFDAADMQGGRFDVTGNISRELVEETGLEFREADAEAQHVAVCATGAIHVARRNRLPFDFEAARGRLERHQAETGDDEIESAVAIRPGGDAIGLLKPYARALAMWHFENETFR</sequence>
<accession>A0A6N1V8H7</accession>
<gene>
    <name evidence="1" type="ORF">HTY61_01775</name>
</gene>
<evidence type="ECO:0000313" key="2">
    <source>
        <dbReference type="Proteomes" id="UP000509367"/>
    </source>
</evidence>
<proteinExistence type="predicted"/>
<dbReference type="RefSeq" id="WP_175275177.1">
    <property type="nucleotide sequence ID" value="NZ_CP054836.1"/>
</dbReference>
<dbReference type="InterPro" id="IPR015797">
    <property type="entry name" value="NUDIX_hydrolase-like_dom_sf"/>
</dbReference>
<dbReference type="KEGG" id="orm:HTY61_01775"/>
<evidence type="ECO:0000313" key="1">
    <source>
        <dbReference type="EMBL" id="QKV17281.1"/>
    </source>
</evidence>
<reference evidence="1 2" key="1">
    <citation type="submission" date="2020-06" db="EMBL/GenBank/DDBJ databases">
        <title>Oricola thermophila sp. nov. isolated from a tidal sediments.</title>
        <authorList>
            <person name="Kwon K.K."/>
            <person name="Yang S.-H."/>
            <person name="Park M.-J."/>
        </authorList>
    </citation>
    <scope>NUCLEOTIDE SEQUENCE [LARGE SCALE GENOMIC DNA]</scope>
    <source>
        <strain evidence="1 2">MEBiC13590</strain>
    </source>
</reference>
<organism evidence="1 2">
    <name type="scientific">Oricola thermophila</name>
    <dbReference type="NCBI Taxonomy" id="2742145"/>
    <lineage>
        <taxon>Bacteria</taxon>
        <taxon>Pseudomonadati</taxon>
        <taxon>Pseudomonadota</taxon>
        <taxon>Alphaproteobacteria</taxon>
        <taxon>Hyphomicrobiales</taxon>
        <taxon>Ahrensiaceae</taxon>
        <taxon>Oricola</taxon>
    </lineage>
</organism>
<dbReference type="GO" id="GO:0016787">
    <property type="term" value="F:hydrolase activity"/>
    <property type="evidence" value="ECO:0007669"/>
    <property type="project" value="UniProtKB-KW"/>
</dbReference>
<dbReference type="AlphaFoldDB" id="A0A6N1V8H7"/>